<organism evidence="2 4">
    <name type="scientific">Pseudomonas extremaustralis</name>
    <dbReference type="NCBI Taxonomy" id="359110"/>
    <lineage>
        <taxon>Bacteria</taxon>
        <taxon>Pseudomonadati</taxon>
        <taxon>Pseudomonadota</taxon>
        <taxon>Gammaproteobacteria</taxon>
        <taxon>Pseudomonadales</taxon>
        <taxon>Pseudomonadaceae</taxon>
        <taxon>Pseudomonas</taxon>
    </lineage>
</organism>
<dbReference type="Pfam" id="PF19929">
    <property type="entry name" value="DUF6392"/>
    <property type="match status" value="1"/>
</dbReference>
<evidence type="ECO:0000313" key="3">
    <source>
        <dbReference type="Proteomes" id="UP000182858"/>
    </source>
</evidence>
<gene>
    <name evidence="2" type="ORF">FIV36_16915</name>
    <name evidence="1" type="ORF">SAMN05216591_4656</name>
</gene>
<evidence type="ECO:0000313" key="2">
    <source>
        <dbReference type="EMBL" id="TWS03362.1"/>
    </source>
</evidence>
<evidence type="ECO:0000313" key="4">
    <source>
        <dbReference type="Proteomes" id="UP000317951"/>
    </source>
</evidence>
<sequence length="160" mass="17352">MEAVTINRLIKGLGCTYEALLADGLVRGAPPVPLFTEGENEDLIQKPAPGIELWFWAETHRLERIVITLSALVDGDPVYTGELPNPFTHKMSQASVRTLLGEPYQSKGPAKLPPPIGVTGGWDAFRLGHTFHPNAEVVIQYLGDHCAGGLAFCLINKGHD</sequence>
<proteinExistence type="predicted"/>
<dbReference type="EMBL" id="VFET01000013">
    <property type="protein sequence ID" value="TWS03362.1"/>
    <property type="molecule type" value="Genomic_DNA"/>
</dbReference>
<dbReference type="Proteomes" id="UP000317951">
    <property type="component" value="Unassembled WGS sequence"/>
</dbReference>
<name>A0A5C5QDA4_9PSED</name>
<dbReference type="EMBL" id="LT629689">
    <property type="protein sequence ID" value="SDG01072.1"/>
    <property type="molecule type" value="Genomic_DNA"/>
</dbReference>
<dbReference type="Proteomes" id="UP000182858">
    <property type="component" value="Chromosome I"/>
</dbReference>
<reference evidence="1 3" key="1">
    <citation type="submission" date="2016-10" db="EMBL/GenBank/DDBJ databases">
        <authorList>
            <person name="Varghese N."/>
            <person name="Submissions S."/>
        </authorList>
    </citation>
    <scope>NUCLEOTIDE SEQUENCE [LARGE SCALE GENOMIC DNA]</scope>
    <source>
        <strain evidence="1 3">DSM 17835</strain>
    </source>
</reference>
<dbReference type="GeneID" id="78556014"/>
<evidence type="ECO:0000313" key="1">
    <source>
        <dbReference type="EMBL" id="SDG01072.1"/>
    </source>
</evidence>
<dbReference type="InterPro" id="IPR045657">
    <property type="entry name" value="DUF6392"/>
</dbReference>
<dbReference type="AlphaFoldDB" id="A0A5C5QDA4"/>
<dbReference type="RefSeq" id="WP_010565879.1">
    <property type="nucleotide sequence ID" value="NZ_LT629689.1"/>
</dbReference>
<keyword evidence="3" id="KW-1185">Reference proteome</keyword>
<dbReference type="OrthoDB" id="7029641at2"/>
<accession>A0A5C5QDA4</accession>
<reference evidence="2 4" key="2">
    <citation type="submission" date="2019-06" db="EMBL/GenBank/DDBJ databases">
        <title>Pseudomonas bimorpha sp. nov. isolated from bovine raw milk and skim milk concentrate.</title>
        <authorList>
            <person name="Hofmann K."/>
            <person name="Huptas C."/>
            <person name="Doll E."/>
            <person name="Scherer S."/>
            <person name="Wenning M."/>
        </authorList>
    </citation>
    <scope>NUCLEOTIDE SEQUENCE [LARGE SCALE GENOMIC DNA]</scope>
    <source>
        <strain evidence="2 4">DSM 17835</strain>
    </source>
</reference>
<protein>
    <submittedName>
        <fullName evidence="2">Immunity protein</fullName>
    </submittedName>
</protein>